<dbReference type="AlphaFoldDB" id="A0A0C3PLU5"/>
<dbReference type="OrthoDB" id="3247418at2759"/>
<dbReference type="HOGENOM" id="CLU_204787_0_0_1"/>
<evidence type="ECO:0000313" key="1">
    <source>
        <dbReference type="EMBL" id="KIO09269.1"/>
    </source>
</evidence>
<dbReference type="InParanoid" id="A0A0C3PLU5"/>
<feature type="non-terminal residue" evidence="1">
    <location>
        <position position="1"/>
    </location>
</feature>
<evidence type="ECO:0000313" key="2">
    <source>
        <dbReference type="Proteomes" id="UP000054217"/>
    </source>
</evidence>
<gene>
    <name evidence="1" type="ORF">M404DRAFT_132596</name>
</gene>
<keyword evidence="2" id="KW-1185">Reference proteome</keyword>
<dbReference type="STRING" id="870435.A0A0C3PLU5"/>
<reference evidence="1 2" key="1">
    <citation type="submission" date="2014-04" db="EMBL/GenBank/DDBJ databases">
        <authorList>
            <consortium name="DOE Joint Genome Institute"/>
            <person name="Kuo A."/>
            <person name="Kohler A."/>
            <person name="Costa M.D."/>
            <person name="Nagy L.G."/>
            <person name="Floudas D."/>
            <person name="Copeland A."/>
            <person name="Barry K.W."/>
            <person name="Cichocki N."/>
            <person name="Veneault-Fourrey C."/>
            <person name="LaButti K."/>
            <person name="Lindquist E.A."/>
            <person name="Lipzen A."/>
            <person name="Lundell T."/>
            <person name="Morin E."/>
            <person name="Murat C."/>
            <person name="Sun H."/>
            <person name="Tunlid A."/>
            <person name="Henrissat B."/>
            <person name="Grigoriev I.V."/>
            <person name="Hibbett D.S."/>
            <person name="Martin F."/>
            <person name="Nordberg H.P."/>
            <person name="Cantor M.N."/>
            <person name="Hua S.X."/>
        </authorList>
    </citation>
    <scope>NUCLEOTIDE SEQUENCE [LARGE SCALE GENOMIC DNA]</scope>
    <source>
        <strain evidence="1 2">Marx 270</strain>
    </source>
</reference>
<name>A0A0C3PLU5_PISTI</name>
<proteinExistence type="predicted"/>
<protein>
    <submittedName>
        <fullName evidence="1">Uncharacterized protein</fullName>
    </submittedName>
</protein>
<accession>A0A0C3PLU5</accession>
<reference evidence="2" key="2">
    <citation type="submission" date="2015-01" db="EMBL/GenBank/DDBJ databases">
        <title>Evolutionary Origins and Diversification of the Mycorrhizal Mutualists.</title>
        <authorList>
            <consortium name="DOE Joint Genome Institute"/>
            <consortium name="Mycorrhizal Genomics Consortium"/>
            <person name="Kohler A."/>
            <person name="Kuo A."/>
            <person name="Nagy L.G."/>
            <person name="Floudas D."/>
            <person name="Copeland A."/>
            <person name="Barry K.W."/>
            <person name="Cichocki N."/>
            <person name="Veneault-Fourrey C."/>
            <person name="LaButti K."/>
            <person name="Lindquist E.A."/>
            <person name="Lipzen A."/>
            <person name="Lundell T."/>
            <person name="Morin E."/>
            <person name="Murat C."/>
            <person name="Riley R."/>
            <person name="Ohm R."/>
            <person name="Sun H."/>
            <person name="Tunlid A."/>
            <person name="Henrissat B."/>
            <person name="Grigoriev I.V."/>
            <person name="Hibbett D.S."/>
            <person name="Martin F."/>
        </authorList>
    </citation>
    <scope>NUCLEOTIDE SEQUENCE [LARGE SCALE GENOMIC DNA]</scope>
    <source>
        <strain evidence="2">Marx 270</strain>
    </source>
</reference>
<dbReference type="EMBL" id="KN831955">
    <property type="protein sequence ID" value="KIO09269.1"/>
    <property type="molecule type" value="Genomic_DNA"/>
</dbReference>
<dbReference type="Proteomes" id="UP000054217">
    <property type="component" value="Unassembled WGS sequence"/>
</dbReference>
<sequence length="63" mass="6927">EHQPKLNTSEVLARIQDIIQDTSRASWLGSVLTNFGDASAGMIKADEWQSLITVYIPIALISI</sequence>
<organism evidence="1 2">
    <name type="scientific">Pisolithus tinctorius Marx 270</name>
    <dbReference type="NCBI Taxonomy" id="870435"/>
    <lineage>
        <taxon>Eukaryota</taxon>
        <taxon>Fungi</taxon>
        <taxon>Dikarya</taxon>
        <taxon>Basidiomycota</taxon>
        <taxon>Agaricomycotina</taxon>
        <taxon>Agaricomycetes</taxon>
        <taxon>Agaricomycetidae</taxon>
        <taxon>Boletales</taxon>
        <taxon>Sclerodermatineae</taxon>
        <taxon>Pisolithaceae</taxon>
        <taxon>Pisolithus</taxon>
    </lineage>
</organism>